<dbReference type="KEGG" id="gfo:GFO_0251"/>
<dbReference type="EMBL" id="CU207366">
    <property type="protein sequence ID" value="CAL65239.1"/>
    <property type="molecule type" value="Genomic_DNA"/>
</dbReference>
<gene>
    <name evidence="2" type="ordered locus">GFO_0251</name>
</gene>
<sequence length="53" mass="6317">MNTRKLVIIYQSEISLRRLFSYPSFYFDKYSSPPNARGVGNNKRYKPKESKKI</sequence>
<feature type="region of interest" description="Disordered" evidence="1">
    <location>
        <begin position="30"/>
        <end position="53"/>
    </location>
</feature>
<evidence type="ECO:0000256" key="1">
    <source>
        <dbReference type="SAM" id="MobiDB-lite"/>
    </source>
</evidence>
<proteinExistence type="predicted"/>
<evidence type="ECO:0000313" key="3">
    <source>
        <dbReference type="Proteomes" id="UP000000755"/>
    </source>
</evidence>
<protein>
    <submittedName>
        <fullName evidence="2">Uncharacterized protein</fullName>
    </submittedName>
</protein>
<dbReference type="Proteomes" id="UP000000755">
    <property type="component" value="Chromosome"/>
</dbReference>
<dbReference type="AlphaFoldDB" id="A0LXZ4"/>
<organism evidence="2 3">
    <name type="scientific">Christiangramia forsetii (strain DSM 17595 / CGMCC 1.15422 / KT0803)</name>
    <name type="common">Gramella forsetii</name>
    <dbReference type="NCBI Taxonomy" id="411154"/>
    <lineage>
        <taxon>Bacteria</taxon>
        <taxon>Pseudomonadati</taxon>
        <taxon>Bacteroidota</taxon>
        <taxon>Flavobacteriia</taxon>
        <taxon>Flavobacteriales</taxon>
        <taxon>Flavobacteriaceae</taxon>
        <taxon>Christiangramia</taxon>
    </lineage>
</organism>
<reference evidence="2 3" key="1">
    <citation type="journal article" date="2006" name="Environ. Microbiol.">
        <title>Whole genome analysis of the marine Bacteroidetes'Gramella forsetii' reveals adaptations to degradation of polymeric organic matter.</title>
        <authorList>
            <person name="Bauer M."/>
            <person name="Kube M."/>
            <person name="Teeling H."/>
            <person name="Richter M."/>
            <person name="Lombardot T."/>
            <person name="Allers E."/>
            <person name="Wuerdemann C.A."/>
            <person name="Quast C."/>
            <person name="Kuhl H."/>
            <person name="Knaust F."/>
            <person name="Woebken D."/>
            <person name="Bischof K."/>
            <person name="Mussmann M."/>
            <person name="Choudhuri J.V."/>
            <person name="Meyer F."/>
            <person name="Reinhardt R."/>
            <person name="Amann R.I."/>
            <person name="Gloeckner F.O."/>
        </authorList>
    </citation>
    <scope>NUCLEOTIDE SEQUENCE [LARGE SCALE GENOMIC DNA]</scope>
    <source>
        <strain evidence="2 3">KT0803</strain>
    </source>
</reference>
<accession>A0LXZ4</accession>
<evidence type="ECO:0000313" key="2">
    <source>
        <dbReference type="EMBL" id="CAL65239.1"/>
    </source>
</evidence>
<name>A0LXZ4_CHRFK</name>
<dbReference type="HOGENOM" id="CLU_3062051_0_0_10"/>
<dbReference type="STRING" id="411154.GFO_0251"/>